<evidence type="ECO:0000313" key="8">
    <source>
        <dbReference type="EMBL" id="MBX05270.1"/>
    </source>
</evidence>
<keyword evidence="6" id="KW-0472">Membrane</keyword>
<evidence type="ECO:0000256" key="2">
    <source>
        <dbReference type="ARBA" id="ARBA00022676"/>
    </source>
</evidence>
<keyword evidence="3" id="KW-0808">Transferase</keyword>
<keyword evidence="4" id="KW-0812">Transmembrane</keyword>
<evidence type="ECO:0000256" key="4">
    <source>
        <dbReference type="ARBA" id="ARBA00022692"/>
    </source>
</evidence>
<sequence>MYEGMKVKVEHVLERGKIDDEYITGKSKRRIFDKWTDKFTRQEHPTVIEVLLDSTESKDLTGDSMPNLIYVTRQKGKASPHHFKAGALNVLV</sequence>
<evidence type="ECO:0000256" key="3">
    <source>
        <dbReference type="ARBA" id="ARBA00022679"/>
    </source>
</evidence>
<dbReference type="PANTHER" id="PTHR13301">
    <property type="entry name" value="X-BOX TRANSCRIPTION FACTOR-RELATED"/>
    <property type="match status" value="1"/>
</dbReference>
<keyword evidence="2" id="KW-0328">Glycosyltransferase</keyword>
<dbReference type="AlphaFoldDB" id="A0A2P2KHT6"/>
<evidence type="ECO:0000256" key="7">
    <source>
        <dbReference type="ARBA" id="ARBA00023316"/>
    </source>
</evidence>
<organism evidence="8">
    <name type="scientific">Rhizophora mucronata</name>
    <name type="common">Asiatic mangrove</name>
    <dbReference type="NCBI Taxonomy" id="61149"/>
    <lineage>
        <taxon>Eukaryota</taxon>
        <taxon>Viridiplantae</taxon>
        <taxon>Streptophyta</taxon>
        <taxon>Embryophyta</taxon>
        <taxon>Tracheophyta</taxon>
        <taxon>Spermatophyta</taxon>
        <taxon>Magnoliopsida</taxon>
        <taxon>eudicotyledons</taxon>
        <taxon>Gunneridae</taxon>
        <taxon>Pentapetalae</taxon>
        <taxon>rosids</taxon>
        <taxon>fabids</taxon>
        <taxon>Malpighiales</taxon>
        <taxon>Rhizophoraceae</taxon>
        <taxon>Rhizophora</taxon>
    </lineage>
</organism>
<evidence type="ECO:0000256" key="1">
    <source>
        <dbReference type="ARBA" id="ARBA00004308"/>
    </source>
</evidence>
<dbReference type="GO" id="GO:0030244">
    <property type="term" value="P:cellulose biosynthetic process"/>
    <property type="evidence" value="ECO:0007669"/>
    <property type="project" value="InterPro"/>
</dbReference>
<dbReference type="GO" id="GO:0016760">
    <property type="term" value="F:cellulose synthase (UDP-forming) activity"/>
    <property type="evidence" value="ECO:0007669"/>
    <property type="project" value="InterPro"/>
</dbReference>
<dbReference type="Pfam" id="PF03552">
    <property type="entry name" value="Cellulose_synt"/>
    <property type="match status" value="1"/>
</dbReference>
<protein>
    <submittedName>
        <fullName evidence="8">Cellulose synthase-like protein G3</fullName>
    </submittedName>
</protein>
<reference evidence="8" key="1">
    <citation type="submission" date="2018-02" db="EMBL/GenBank/DDBJ databases">
        <title>Rhizophora mucronata_Transcriptome.</title>
        <authorList>
            <person name="Meera S.P."/>
            <person name="Sreeshan A."/>
            <person name="Augustine A."/>
        </authorList>
    </citation>
    <scope>NUCLEOTIDE SEQUENCE</scope>
    <source>
        <tissue evidence="8">Leaf</tissue>
    </source>
</reference>
<proteinExistence type="predicted"/>
<dbReference type="InterPro" id="IPR005150">
    <property type="entry name" value="Cellulose_synth"/>
</dbReference>
<dbReference type="EMBL" id="GGEC01024786">
    <property type="protein sequence ID" value="MBX05270.1"/>
    <property type="molecule type" value="Transcribed_RNA"/>
</dbReference>
<evidence type="ECO:0000256" key="6">
    <source>
        <dbReference type="ARBA" id="ARBA00023136"/>
    </source>
</evidence>
<evidence type="ECO:0000256" key="5">
    <source>
        <dbReference type="ARBA" id="ARBA00022989"/>
    </source>
</evidence>
<accession>A0A2P2KHT6</accession>
<keyword evidence="7" id="KW-0961">Cell wall biogenesis/degradation</keyword>
<dbReference type="GO" id="GO:0012505">
    <property type="term" value="C:endomembrane system"/>
    <property type="evidence" value="ECO:0007669"/>
    <property type="project" value="UniProtKB-SubCell"/>
</dbReference>
<dbReference type="GO" id="GO:0016020">
    <property type="term" value="C:membrane"/>
    <property type="evidence" value="ECO:0007669"/>
    <property type="project" value="InterPro"/>
</dbReference>
<comment type="subcellular location">
    <subcellularLocation>
        <location evidence="1">Endomembrane system</location>
    </subcellularLocation>
</comment>
<dbReference type="GO" id="GO:0071555">
    <property type="term" value="P:cell wall organization"/>
    <property type="evidence" value="ECO:0007669"/>
    <property type="project" value="UniProtKB-KW"/>
</dbReference>
<keyword evidence="5" id="KW-1133">Transmembrane helix</keyword>
<name>A0A2P2KHT6_RHIMU</name>